<sequence length="303" mass="32657">MVLQSFESLKKRLSTTKQAPKRVVVANATDEHTVSAVMTLFKENMLMPTLVGDQSVIVPLLESLSISKEEIAKLDIIDVTGDEEIAFKAVSLIRDGLGDVLMKGHIQTRDLLKAVVNKETGIRQQKVLSHVAINEIPYFHKLLFLTDGGMMLTPDVAMKQEILKNVLSLTKQLGYETTYVALLDASENVNPKLQASLDAKEIKEAAKNGAFPDAVIEGPISLDLSLSKAIAKEKEYTSPVAGEADVLLVPDIVSGNLLGKSMVTFGKGQMAGLVLGATVPIIITSRGSTTEEKINSLMIACAI</sequence>
<feature type="domain" description="Phosphate acetyl/butaryl transferase" evidence="4">
    <location>
        <begin position="86"/>
        <end position="301"/>
    </location>
</feature>
<dbReference type="PANTHER" id="PTHR43356">
    <property type="entry name" value="PHOSPHATE ACETYLTRANSFERASE"/>
    <property type="match status" value="1"/>
</dbReference>
<dbReference type="InterPro" id="IPR012147">
    <property type="entry name" value="P_Ac_Bu_trans"/>
</dbReference>
<evidence type="ECO:0000256" key="1">
    <source>
        <dbReference type="ARBA" id="ARBA00005656"/>
    </source>
</evidence>
<dbReference type="Proteomes" id="UP000198948">
    <property type="component" value="Unassembled WGS sequence"/>
</dbReference>
<dbReference type="STRING" id="142588.SAMN04488559_1145"/>
<dbReference type="Gene3D" id="3.40.718.10">
    <property type="entry name" value="Isopropylmalate Dehydrogenase"/>
    <property type="match status" value="1"/>
</dbReference>
<dbReference type="RefSeq" id="WP_092653034.1">
    <property type="nucleotide sequence ID" value="NZ_FOHA01000014.1"/>
</dbReference>
<dbReference type="InterPro" id="IPR002505">
    <property type="entry name" value="PTA_PTB"/>
</dbReference>
<dbReference type="EMBL" id="FOHA01000014">
    <property type="protein sequence ID" value="SER97184.1"/>
    <property type="molecule type" value="Genomic_DNA"/>
</dbReference>
<dbReference type="InterPro" id="IPR050500">
    <property type="entry name" value="Phos_Acetyltrans/Butyryltrans"/>
</dbReference>
<evidence type="ECO:0000259" key="4">
    <source>
        <dbReference type="Pfam" id="PF01515"/>
    </source>
</evidence>
<dbReference type="GO" id="GO:0016746">
    <property type="term" value="F:acyltransferase activity"/>
    <property type="evidence" value="ECO:0007669"/>
    <property type="project" value="UniProtKB-KW"/>
</dbReference>
<dbReference type="AlphaFoldDB" id="A0A1H9TJL1"/>
<keyword evidence="2 5" id="KW-0808">Transferase</keyword>
<dbReference type="PANTHER" id="PTHR43356:SF2">
    <property type="entry name" value="PHOSPHATE ACETYLTRANSFERASE"/>
    <property type="match status" value="1"/>
</dbReference>
<dbReference type="Pfam" id="PF01515">
    <property type="entry name" value="PTA_PTB"/>
    <property type="match status" value="1"/>
</dbReference>
<keyword evidence="6" id="KW-1185">Reference proteome</keyword>
<dbReference type="SUPFAM" id="SSF53659">
    <property type="entry name" value="Isocitrate/Isopropylmalate dehydrogenase-like"/>
    <property type="match status" value="1"/>
</dbReference>
<proteinExistence type="inferred from homology"/>
<reference evidence="5 6" key="1">
    <citation type="submission" date="2016-10" db="EMBL/GenBank/DDBJ databases">
        <authorList>
            <person name="de Groot N.N."/>
        </authorList>
    </citation>
    <scope>NUCLEOTIDE SEQUENCE [LARGE SCALE GENOMIC DNA]</scope>
    <source>
        <strain evidence="5 6">DSM 13760</strain>
    </source>
</reference>
<evidence type="ECO:0000313" key="5">
    <source>
        <dbReference type="EMBL" id="SER97184.1"/>
    </source>
</evidence>
<evidence type="ECO:0000256" key="2">
    <source>
        <dbReference type="ARBA" id="ARBA00022679"/>
    </source>
</evidence>
<dbReference type="OrthoDB" id="9774179at2"/>
<accession>A0A1H9TJL1</accession>
<organism evidence="5 6">
    <name type="scientific">Isobaculum melis</name>
    <dbReference type="NCBI Taxonomy" id="142588"/>
    <lineage>
        <taxon>Bacteria</taxon>
        <taxon>Bacillati</taxon>
        <taxon>Bacillota</taxon>
        <taxon>Bacilli</taxon>
        <taxon>Lactobacillales</taxon>
        <taxon>Carnobacteriaceae</taxon>
        <taxon>Isobaculum</taxon>
    </lineage>
</organism>
<evidence type="ECO:0000313" key="6">
    <source>
        <dbReference type="Proteomes" id="UP000198948"/>
    </source>
</evidence>
<evidence type="ECO:0000256" key="3">
    <source>
        <dbReference type="ARBA" id="ARBA00023315"/>
    </source>
</evidence>
<comment type="similarity">
    <text evidence="1">Belongs to the phosphate acetyltransferase and butyryltransferase family.</text>
</comment>
<protein>
    <submittedName>
        <fullName evidence="5">Phosphate butyryltransferase</fullName>
    </submittedName>
</protein>
<gene>
    <name evidence="5" type="ORF">SAMN04488559_1145</name>
</gene>
<name>A0A1H9TJL1_9LACT</name>
<dbReference type="PIRSF" id="PIRSF000428">
    <property type="entry name" value="P_Ac_trans"/>
    <property type="match status" value="1"/>
</dbReference>
<keyword evidence="3" id="KW-0012">Acyltransferase</keyword>